<comment type="caution">
    <text evidence="1">The sequence shown here is derived from an EMBL/GenBank/DDBJ whole genome shotgun (WGS) entry which is preliminary data.</text>
</comment>
<dbReference type="Proteomes" id="UP000634136">
    <property type="component" value="Unassembled WGS sequence"/>
</dbReference>
<reference evidence="1" key="1">
    <citation type="submission" date="2020-09" db="EMBL/GenBank/DDBJ databases">
        <title>Genome-Enabled Discovery of Anthraquinone Biosynthesis in Senna tora.</title>
        <authorList>
            <person name="Kang S.-H."/>
            <person name="Pandey R.P."/>
            <person name="Lee C.-M."/>
            <person name="Sim J.-S."/>
            <person name="Jeong J.-T."/>
            <person name="Choi B.-S."/>
            <person name="Jung M."/>
            <person name="Ginzburg D."/>
            <person name="Zhao K."/>
            <person name="Won S.Y."/>
            <person name="Oh T.-J."/>
            <person name="Yu Y."/>
            <person name="Kim N.-H."/>
            <person name="Lee O.R."/>
            <person name="Lee T.-H."/>
            <person name="Bashyal P."/>
            <person name="Kim T.-S."/>
            <person name="Lee W.-H."/>
            <person name="Kawkins C."/>
            <person name="Kim C.-K."/>
            <person name="Kim J.S."/>
            <person name="Ahn B.O."/>
            <person name="Rhee S.Y."/>
            <person name="Sohng J.K."/>
        </authorList>
    </citation>
    <scope>NUCLEOTIDE SEQUENCE</scope>
    <source>
        <tissue evidence="1">Leaf</tissue>
    </source>
</reference>
<name>A0A835CBF8_9FABA</name>
<protein>
    <submittedName>
        <fullName evidence="1">Uncharacterized protein</fullName>
    </submittedName>
</protein>
<evidence type="ECO:0000313" key="1">
    <source>
        <dbReference type="EMBL" id="KAF7835485.1"/>
    </source>
</evidence>
<accession>A0A835CBF8</accession>
<dbReference type="AlphaFoldDB" id="A0A835CBF8"/>
<proteinExistence type="predicted"/>
<organism evidence="1 2">
    <name type="scientific">Senna tora</name>
    <dbReference type="NCBI Taxonomy" id="362788"/>
    <lineage>
        <taxon>Eukaryota</taxon>
        <taxon>Viridiplantae</taxon>
        <taxon>Streptophyta</taxon>
        <taxon>Embryophyta</taxon>
        <taxon>Tracheophyta</taxon>
        <taxon>Spermatophyta</taxon>
        <taxon>Magnoliopsida</taxon>
        <taxon>eudicotyledons</taxon>
        <taxon>Gunneridae</taxon>
        <taxon>Pentapetalae</taxon>
        <taxon>rosids</taxon>
        <taxon>fabids</taxon>
        <taxon>Fabales</taxon>
        <taxon>Fabaceae</taxon>
        <taxon>Caesalpinioideae</taxon>
        <taxon>Cassia clade</taxon>
        <taxon>Senna</taxon>
    </lineage>
</organism>
<sequence>MLELESSWHGRSVNHVLIYFGREIVVGSHKHSLSTCQKSCCANDLNRSVRVVFVKPSGFDARIGVVMHWNESDLKNDHEVRVKYLVAQVSETDRFALYLRNRVDLMLELESSWHGRIVNQVLIYFTREIVVGSHKHSRSMSQKSCCSNDLNRSVRVVFAKPCAFDARNRVVMHWKERESCLNIFWMRNRVRI</sequence>
<dbReference type="EMBL" id="JAAIUW010000004">
    <property type="protein sequence ID" value="KAF7835485.1"/>
    <property type="molecule type" value="Genomic_DNA"/>
</dbReference>
<keyword evidence="2" id="KW-1185">Reference proteome</keyword>
<gene>
    <name evidence="1" type="ORF">G2W53_010344</name>
</gene>
<evidence type="ECO:0000313" key="2">
    <source>
        <dbReference type="Proteomes" id="UP000634136"/>
    </source>
</evidence>